<dbReference type="CDD" id="cd01949">
    <property type="entry name" value="GGDEF"/>
    <property type="match status" value="1"/>
</dbReference>
<dbReference type="Gene3D" id="3.30.70.270">
    <property type="match status" value="1"/>
</dbReference>
<dbReference type="NCBIfam" id="TIGR00254">
    <property type="entry name" value="GGDEF"/>
    <property type="match status" value="1"/>
</dbReference>
<dbReference type="GO" id="GO:0052621">
    <property type="term" value="F:diguanylate cyclase activity"/>
    <property type="evidence" value="ECO:0007669"/>
    <property type="project" value="UniProtKB-EC"/>
</dbReference>
<name>A0ABU3A566_9GAMM</name>
<dbReference type="Pfam" id="PF07695">
    <property type="entry name" value="7TMR-DISM_7TM"/>
    <property type="match status" value="1"/>
</dbReference>
<comment type="caution">
    <text evidence="5">The sequence shown here is derived from an EMBL/GenBank/DDBJ whole genome shotgun (WGS) entry which is preliminary data.</text>
</comment>
<protein>
    <recommendedName>
        <fullName evidence="1">diguanylate cyclase</fullName>
        <ecNumber evidence="1">2.7.7.65</ecNumber>
    </recommendedName>
</protein>
<gene>
    <name evidence="5" type="ORF">RM573_17080</name>
</gene>
<evidence type="ECO:0000313" key="5">
    <source>
        <dbReference type="EMBL" id="MDT0605318.1"/>
    </source>
</evidence>
<keyword evidence="5" id="KW-0548">Nucleotidyltransferase</keyword>
<evidence type="ECO:0000259" key="4">
    <source>
        <dbReference type="PROSITE" id="PS50887"/>
    </source>
</evidence>
<dbReference type="InterPro" id="IPR011622">
    <property type="entry name" value="7TMR_DISM_rcpt_extracell_dom2"/>
</dbReference>
<dbReference type="InterPro" id="IPR050469">
    <property type="entry name" value="Diguanylate_Cyclase"/>
</dbReference>
<comment type="catalytic activity">
    <reaction evidence="2">
        <text>2 GTP = 3',3'-c-di-GMP + 2 diphosphate</text>
        <dbReference type="Rhea" id="RHEA:24898"/>
        <dbReference type="ChEBI" id="CHEBI:33019"/>
        <dbReference type="ChEBI" id="CHEBI:37565"/>
        <dbReference type="ChEBI" id="CHEBI:58805"/>
        <dbReference type="EC" id="2.7.7.65"/>
    </reaction>
</comment>
<dbReference type="EC" id="2.7.7.65" evidence="1"/>
<dbReference type="PANTHER" id="PTHR45138:SF9">
    <property type="entry name" value="DIGUANYLATE CYCLASE DGCM-RELATED"/>
    <property type="match status" value="1"/>
</dbReference>
<dbReference type="SMART" id="SM00267">
    <property type="entry name" value="GGDEF"/>
    <property type="match status" value="1"/>
</dbReference>
<reference evidence="5 6" key="1">
    <citation type="submission" date="2023-09" db="EMBL/GenBank/DDBJ databases">
        <authorList>
            <person name="Rey-Velasco X."/>
        </authorList>
    </citation>
    <scope>NUCLEOTIDE SEQUENCE [LARGE SCALE GENOMIC DNA]</scope>
    <source>
        <strain evidence="5 6">W431</strain>
    </source>
</reference>
<feature type="transmembrane region" description="Helical" evidence="3">
    <location>
        <begin position="358"/>
        <end position="382"/>
    </location>
</feature>
<dbReference type="RefSeq" id="WP_311584926.1">
    <property type="nucleotide sequence ID" value="NZ_JAVRIF010000014.1"/>
</dbReference>
<evidence type="ECO:0000256" key="2">
    <source>
        <dbReference type="ARBA" id="ARBA00034247"/>
    </source>
</evidence>
<proteinExistence type="predicted"/>
<dbReference type="EMBL" id="JAVRIF010000014">
    <property type="protein sequence ID" value="MDT0605318.1"/>
    <property type="molecule type" value="Genomic_DNA"/>
</dbReference>
<feature type="transmembrane region" description="Helical" evidence="3">
    <location>
        <begin position="303"/>
        <end position="321"/>
    </location>
</feature>
<evidence type="ECO:0000313" key="6">
    <source>
        <dbReference type="Proteomes" id="UP001266357"/>
    </source>
</evidence>
<dbReference type="PROSITE" id="PS50887">
    <property type="entry name" value="GGDEF"/>
    <property type="match status" value="1"/>
</dbReference>
<keyword evidence="6" id="KW-1185">Reference proteome</keyword>
<dbReference type="Pfam" id="PF07696">
    <property type="entry name" value="7TMR-DISMED2"/>
    <property type="match status" value="1"/>
</dbReference>
<dbReference type="Proteomes" id="UP001266357">
    <property type="component" value="Unassembled WGS sequence"/>
</dbReference>
<dbReference type="PANTHER" id="PTHR45138">
    <property type="entry name" value="REGULATORY COMPONENTS OF SENSORY TRANSDUCTION SYSTEM"/>
    <property type="match status" value="1"/>
</dbReference>
<feature type="transmembrane region" description="Helical" evidence="3">
    <location>
        <begin position="273"/>
        <end position="291"/>
    </location>
</feature>
<keyword evidence="5" id="KW-0808">Transferase</keyword>
<dbReference type="Gene3D" id="2.60.40.2380">
    <property type="match status" value="1"/>
</dbReference>
<keyword evidence="3" id="KW-1133">Transmembrane helix</keyword>
<feature type="transmembrane region" description="Helical" evidence="3">
    <location>
        <begin position="327"/>
        <end position="351"/>
    </location>
</feature>
<dbReference type="InterPro" id="IPR011623">
    <property type="entry name" value="7TMR_DISM_rcpt_extracell_dom1"/>
</dbReference>
<dbReference type="SUPFAM" id="SSF55073">
    <property type="entry name" value="Nucleotide cyclase"/>
    <property type="match status" value="1"/>
</dbReference>
<feature type="transmembrane region" description="Helical" evidence="3">
    <location>
        <begin position="210"/>
        <end position="229"/>
    </location>
</feature>
<evidence type="ECO:0000256" key="3">
    <source>
        <dbReference type="SAM" id="Phobius"/>
    </source>
</evidence>
<organism evidence="5 6">
    <name type="scientific">Thalassotalea castellviae</name>
    <dbReference type="NCBI Taxonomy" id="3075612"/>
    <lineage>
        <taxon>Bacteria</taxon>
        <taxon>Pseudomonadati</taxon>
        <taxon>Pseudomonadota</taxon>
        <taxon>Gammaproteobacteria</taxon>
        <taxon>Alteromonadales</taxon>
        <taxon>Colwelliaceae</taxon>
        <taxon>Thalassotalea</taxon>
    </lineage>
</organism>
<dbReference type="InterPro" id="IPR043128">
    <property type="entry name" value="Rev_trsase/Diguanyl_cyclase"/>
</dbReference>
<dbReference type="InterPro" id="IPR000160">
    <property type="entry name" value="GGDEF_dom"/>
</dbReference>
<keyword evidence="3" id="KW-0472">Membrane</keyword>
<dbReference type="InterPro" id="IPR029787">
    <property type="entry name" value="Nucleotide_cyclase"/>
</dbReference>
<accession>A0ABU3A566</accession>
<sequence>MLKLYPHSFHYLSGIFHWYLSFPFMFIRHLFIFAIFSISGFVSAETLTLPDFKQGTLGKHLQYFQELNGQLTLDEAKQKFRSSMTKKGSSHSISLGINVAPVWMNFAVNNTNDLAELYRLSIETPWLDVIDTWLVQDGKVIKHIAGGDAYPYSQRPMPYRFYAFEHHFNQGKTEVYIRIATKGPLAIPVHFSSVKKAIERDITSSFQYGLLYGIMLALALYNLVLFVFIRQKEYGLYSLYLFGFVLNSLSYTGQLHTVITYDFGPYFQDWLDIFLMITYSVAGLHFARLLLKTKFYALKLDQFVVRITIVIPVGMVIGFVFDQLFFSMVLAFLLNTCFAVLFIAMGIRALLANKPFAVIFILSSVTAAICITISTLAVAGFLVPYNGYTFKAIELGMAFEAILLAVILARQFRMAKLDKMIAETYARTDALTQLNNRRGFQELTQPIWQGIIRTRRDAAIVLLDIDFFKRFNDQYGHEIGDKVLVKVAQCLKETARKGDVFARWGGEEFILFLPETTEKQAYLQAERIRAAIEMLEIQVIKLPLSITASFGVAGSTENRFQDEPLSLSVLEPMINSADRALYVAKQKGKNQVCLSK</sequence>
<feature type="domain" description="GGDEF" evidence="4">
    <location>
        <begin position="456"/>
        <end position="596"/>
    </location>
</feature>
<keyword evidence="3" id="KW-0812">Transmembrane</keyword>
<evidence type="ECO:0000256" key="1">
    <source>
        <dbReference type="ARBA" id="ARBA00012528"/>
    </source>
</evidence>
<dbReference type="Pfam" id="PF00990">
    <property type="entry name" value="GGDEF"/>
    <property type="match status" value="1"/>
</dbReference>
<feature type="transmembrane region" description="Helical" evidence="3">
    <location>
        <begin position="388"/>
        <end position="409"/>
    </location>
</feature>
<feature type="transmembrane region" description="Helical" evidence="3">
    <location>
        <begin position="236"/>
        <end position="253"/>
    </location>
</feature>
<feature type="transmembrane region" description="Helical" evidence="3">
    <location>
        <begin position="20"/>
        <end position="44"/>
    </location>
</feature>